<dbReference type="InterPro" id="IPR021367">
    <property type="entry name" value="DUF2982"/>
</dbReference>
<gene>
    <name evidence="2" type="ORF">CWE09_07085</name>
</gene>
<dbReference type="RefSeq" id="WP_126803276.1">
    <property type="nucleotide sequence ID" value="NZ_PIPL01000001.1"/>
</dbReference>
<proteinExistence type="predicted"/>
<dbReference type="OrthoDB" id="7061905at2"/>
<organism evidence="2 3">
    <name type="scientific">Aliidiomarina minuta</name>
    <dbReference type="NCBI Taxonomy" id="880057"/>
    <lineage>
        <taxon>Bacteria</taxon>
        <taxon>Pseudomonadati</taxon>
        <taxon>Pseudomonadota</taxon>
        <taxon>Gammaproteobacteria</taxon>
        <taxon>Alteromonadales</taxon>
        <taxon>Idiomarinaceae</taxon>
        <taxon>Aliidiomarina</taxon>
    </lineage>
</organism>
<keyword evidence="1" id="KW-0812">Transmembrane</keyword>
<keyword evidence="1" id="KW-1133">Transmembrane helix</keyword>
<dbReference type="Proteomes" id="UP000288293">
    <property type="component" value="Unassembled WGS sequence"/>
</dbReference>
<feature type="transmembrane region" description="Helical" evidence="1">
    <location>
        <begin position="46"/>
        <end position="64"/>
    </location>
</feature>
<dbReference type="AlphaFoldDB" id="A0A432W8T4"/>
<evidence type="ECO:0000256" key="1">
    <source>
        <dbReference type="SAM" id="Phobius"/>
    </source>
</evidence>
<keyword evidence="3" id="KW-1185">Reference proteome</keyword>
<evidence type="ECO:0000313" key="3">
    <source>
        <dbReference type="Proteomes" id="UP000288293"/>
    </source>
</evidence>
<reference evidence="2 3" key="1">
    <citation type="journal article" date="2011" name="Front. Microbiol.">
        <title>Genomic signatures of strain selection and enhancement in Bacillus atrophaeus var. globigii, a historical biowarfare simulant.</title>
        <authorList>
            <person name="Gibbons H.S."/>
            <person name="Broomall S.M."/>
            <person name="McNew L.A."/>
            <person name="Daligault H."/>
            <person name="Chapman C."/>
            <person name="Bruce D."/>
            <person name="Karavis M."/>
            <person name="Krepps M."/>
            <person name="McGregor P.A."/>
            <person name="Hong C."/>
            <person name="Park K.H."/>
            <person name="Akmal A."/>
            <person name="Feldman A."/>
            <person name="Lin J.S."/>
            <person name="Chang W.E."/>
            <person name="Higgs B.W."/>
            <person name="Demirev P."/>
            <person name="Lindquist J."/>
            <person name="Liem A."/>
            <person name="Fochler E."/>
            <person name="Read T.D."/>
            <person name="Tapia R."/>
            <person name="Johnson S."/>
            <person name="Bishop-Lilly K.A."/>
            <person name="Detter C."/>
            <person name="Han C."/>
            <person name="Sozhamannan S."/>
            <person name="Rosenzweig C.N."/>
            <person name="Skowronski E.W."/>
        </authorList>
    </citation>
    <scope>NUCLEOTIDE SEQUENCE [LARGE SCALE GENOMIC DNA]</scope>
    <source>
        <strain evidence="2 3">MLST1</strain>
    </source>
</reference>
<accession>A0A432W8T4</accession>
<dbReference type="EMBL" id="PIPL01000001">
    <property type="protein sequence ID" value="RUO26465.1"/>
    <property type="molecule type" value="Genomic_DNA"/>
</dbReference>
<keyword evidence="1" id="KW-0472">Membrane</keyword>
<feature type="transmembrane region" description="Helical" evidence="1">
    <location>
        <begin position="16"/>
        <end position="34"/>
    </location>
</feature>
<name>A0A432W8T4_9GAMM</name>
<protein>
    <submittedName>
        <fullName evidence="2">DUF2982 domain-containing protein</fullName>
    </submittedName>
</protein>
<evidence type="ECO:0000313" key="2">
    <source>
        <dbReference type="EMBL" id="RUO26465.1"/>
    </source>
</evidence>
<dbReference type="Pfam" id="PF11201">
    <property type="entry name" value="DUF2982"/>
    <property type="match status" value="1"/>
</dbReference>
<comment type="caution">
    <text evidence="2">The sequence shown here is derived from an EMBL/GenBank/DDBJ whole genome shotgun (WGS) entry which is preliminary data.</text>
</comment>
<sequence length="226" mass="26226">MTSPEQHIHPHTKRNGMTFCLLGAGALLLILYVHHNVVLLPWPLRLTLLAFALITLALGVAKLLEPATSLRISPQQITFLHRKGQWQLSWDDILRFDIPRVHRGLELQELPFLGFRLSSYDALLKQLSPRLAVHLLMEQRQLMIMALRSEKPAHKPYTDYFDVPDYFKSESGQVYRGVLATFAVRMQLMRELLGYDLYISQNAFDRPLEEFKTLLVELQTTRQQHL</sequence>